<protein>
    <submittedName>
        <fullName evidence="1">Uncharacterized protein</fullName>
    </submittedName>
</protein>
<reference evidence="1" key="1">
    <citation type="submission" date="2018-05" db="EMBL/GenBank/DDBJ databases">
        <authorList>
            <person name="Lanie J.A."/>
            <person name="Ng W.-L."/>
            <person name="Kazmierczak K.M."/>
            <person name="Andrzejewski T.M."/>
            <person name="Davidsen T.M."/>
            <person name="Wayne K.J."/>
            <person name="Tettelin H."/>
            <person name="Glass J.I."/>
            <person name="Rusch D."/>
            <person name="Podicherti R."/>
            <person name="Tsui H.-C.T."/>
            <person name="Winkler M.E."/>
        </authorList>
    </citation>
    <scope>NUCLEOTIDE SEQUENCE</scope>
</reference>
<dbReference type="AlphaFoldDB" id="A0A381VCR0"/>
<gene>
    <name evidence="1" type="ORF">METZ01_LOCUS91010</name>
</gene>
<sequence length="132" mass="14505">MIIPKGTTAQNITASVNGQVRYNTDTDLFESFQAGSWAPIRRFEPANIVQQALGNGDDVETKFGPLDNQDTYNDVPAAAQNIIVLIENVFQLATTNYVLEQDPPTYTAGWYVVFGTPVPTGKPVTVLHNFDK</sequence>
<proteinExistence type="predicted"/>
<name>A0A381VCR0_9ZZZZ</name>
<dbReference type="EMBL" id="UINC01008480">
    <property type="protein sequence ID" value="SVA38156.1"/>
    <property type="molecule type" value="Genomic_DNA"/>
</dbReference>
<evidence type="ECO:0000313" key="1">
    <source>
        <dbReference type="EMBL" id="SVA38156.1"/>
    </source>
</evidence>
<accession>A0A381VCR0</accession>
<organism evidence="1">
    <name type="scientific">marine metagenome</name>
    <dbReference type="NCBI Taxonomy" id="408172"/>
    <lineage>
        <taxon>unclassified sequences</taxon>
        <taxon>metagenomes</taxon>
        <taxon>ecological metagenomes</taxon>
    </lineage>
</organism>